<dbReference type="Proteomes" id="UP000041254">
    <property type="component" value="Unassembled WGS sequence"/>
</dbReference>
<protein>
    <submittedName>
        <fullName evidence="3">Uncharacterized protein</fullName>
    </submittedName>
</protein>
<name>A0A0G4EC51_VITBC</name>
<keyword evidence="2" id="KW-0472">Membrane</keyword>
<organism evidence="3 4">
    <name type="scientific">Vitrella brassicaformis (strain CCMP3155)</name>
    <dbReference type="NCBI Taxonomy" id="1169540"/>
    <lineage>
        <taxon>Eukaryota</taxon>
        <taxon>Sar</taxon>
        <taxon>Alveolata</taxon>
        <taxon>Colpodellida</taxon>
        <taxon>Vitrellaceae</taxon>
        <taxon>Vitrella</taxon>
    </lineage>
</organism>
<evidence type="ECO:0000313" key="4">
    <source>
        <dbReference type="Proteomes" id="UP000041254"/>
    </source>
</evidence>
<keyword evidence="4" id="KW-1185">Reference proteome</keyword>
<sequence length="425" mass="47577">MTALKLAFVFVLYVVGLGRICRSKTMGPAFDIIKRVIAYLALFLFFLHLTDGLNIMSRAKKCWWMAAAPLIFSTLLRVSYHAKWDIPLLQKVLIALELITVILWPYAHFRAAAESLGSAGADRRGKDPAGAHFGCHPLAIGVVDQQTRPIDEGKIPLKSSESIVTHLQDGPPTLNAHLPIPIAFVFVILPRLLQAKMESISAKLVWSVLISLMDLLSDLSMPFWILLYISARRFLRDRRQKARRPCSNNSINAPSADESTRIDQLSTHEDQNASRHEYESMKSSQQPLRRQSSLMDRALAYISAAPSRRTINLQAALASLDVLPRYLRALSDQIKVWSLTEVTALLSTHLIVLVASLSAYGESAVGGFLQGVAVLAFLVFVECLFETVLFVVLVRWWNLPMVRGERESGSHWCRCLMSAWVGINW</sequence>
<proteinExistence type="predicted"/>
<dbReference type="PhylomeDB" id="A0A0G4EC51"/>
<evidence type="ECO:0000256" key="2">
    <source>
        <dbReference type="SAM" id="Phobius"/>
    </source>
</evidence>
<evidence type="ECO:0000313" key="3">
    <source>
        <dbReference type="EMBL" id="CEL93057.1"/>
    </source>
</evidence>
<feature type="transmembrane region" description="Helical" evidence="2">
    <location>
        <begin position="336"/>
        <end position="360"/>
    </location>
</feature>
<feature type="region of interest" description="Disordered" evidence="1">
    <location>
        <begin position="243"/>
        <end position="289"/>
    </location>
</feature>
<feature type="compositionally biased region" description="Basic and acidic residues" evidence="1">
    <location>
        <begin position="258"/>
        <end position="280"/>
    </location>
</feature>
<dbReference type="EMBL" id="CDMY01000130">
    <property type="protein sequence ID" value="CEL93057.1"/>
    <property type="molecule type" value="Genomic_DNA"/>
</dbReference>
<dbReference type="AlphaFoldDB" id="A0A0G4EC51"/>
<feature type="transmembrane region" description="Helical" evidence="2">
    <location>
        <begin position="174"/>
        <end position="193"/>
    </location>
</feature>
<evidence type="ECO:0000256" key="1">
    <source>
        <dbReference type="SAM" id="MobiDB-lite"/>
    </source>
</evidence>
<feature type="transmembrane region" description="Helical" evidence="2">
    <location>
        <begin position="205"/>
        <end position="229"/>
    </location>
</feature>
<keyword evidence="2" id="KW-0812">Transmembrane</keyword>
<reference evidence="3 4" key="1">
    <citation type="submission" date="2014-11" db="EMBL/GenBank/DDBJ databases">
        <authorList>
            <person name="Zhu J."/>
            <person name="Qi W."/>
            <person name="Song R."/>
        </authorList>
    </citation>
    <scope>NUCLEOTIDE SEQUENCE [LARGE SCALE GENOMIC DNA]</scope>
</reference>
<keyword evidence="2" id="KW-1133">Transmembrane helix</keyword>
<dbReference type="InParanoid" id="A0A0G4EC51"/>
<accession>A0A0G4EC51</accession>
<feature type="transmembrane region" description="Helical" evidence="2">
    <location>
        <begin position="372"/>
        <end position="397"/>
    </location>
</feature>
<gene>
    <name evidence="3" type="ORF">Vbra_3636</name>
</gene>
<dbReference type="VEuPathDB" id="CryptoDB:Vbra_3636"/>
<feature type="transmembrane region" description="Helical" evidence="2">
    <location>
        <begin position="32"/>
        <end position="50"/>
    </location>
</feature>